<dbReference type="OrthoDB" id="6399952at2"/>
<keyword evidence="8" id="KW-0418">Kinase</keyword>
<dbReference type="PANTHER" id="PTHR43547:SF2">
    <property type="entry name" value="HYBRID SIGNAL TRANSDUCTION HISTIDINE KINASE C"/>
    <property type="match status" value="1"/>
</dbReference>
<feature type="transmembrane region" description="Helical" evidence="13">
    <location>
        <begin position="98"/>
        <end position="117"/>
    </location>
</feature>
<dbReference type="EMBL" id="LUKE01000006">
    <property type="protein sequence ID" value="KYG61517.1"/>
    <property type="molecule type" value="Genomic_DNA"/>
</dbReference>
<evidence type="ECO:0000256" key="3">
    <source>
        <dbReference type="ARBA" id="ARBA00012438"/>
    </source>
</evidence>
<evidence type="ECO:0000256" key="4">
    <source>
        <dbReference type="ARBA" id="ARBA00022475"/>
    </source>
</evidence>
<dbReference type="InterPro" id="IPR001789">
    <property type="entry name" value="Sig_transdc_resp-reg_receiver"/>
</dbReference>
<dbReference type="InterPro" id="IPR036890">
    <property type="entry name" value="HATPase_C_sf"/>
</dbReference>
<keyword evidence="7" id="KW-0547">Nucleotide-binding</keyword>
<dbReference type="CDD" id="cd00082">
    <property type="entry name" value="HisKA"/>
    <property type="match status" value="1"/>
</dbReference>
<gene>
    <name evidence="16" type="ORF">AZI86_17570</name>
</gene>
<reference evidence="16 17" key="1">
    <citation type="submission" date="2016-03" db="EMBL/GenBank/DDBJ databases">
        <authorList>
            <person name="Ploux O."/>
        </authorList>
    </citation>
    <scope>NUCLEOTIDE SEQUENCE [LARGE SCALE GENOMIC DNA]</scope>
    <source>
        <strain evidence="16 17">R0</strain>
    </source>
</reference>
<dbReference type="InterPro" id="IPR005467">
    <property type="entry name" value="His_kinase_dom"/>
</dbReference>
<dbReference type="PRINTS" id="PR00344">
    <property type="entry name" value="BCTRLSENSOR"/>
</dbReference>
<evidence type="ECO:0000256" key="10">
    <source>
        <dbReference type="ARBA" id="ARBA00023012"/>
    </source>
</evidence>
<name>A0A150WEJ6_BDEBC</name>
<evidence type="ECO:0000256" key="9">
    <source>
        <dbReference type="ARBA" id="ARBA00022840"/>
    </source>
</evidence>
<evidence type="ECO:0000256" key="8">
    <source>
        <dbReference type="ARBA" id="ARBA00022777"/>
    </source>
</evidence>
<dbReference type="InterPro" id="IPR036097">
    <property type="entry name" value="HisK_dim/P_sf"/>
</dbReference>
<dbReference type="Pfam" id="PF00072">
    <property type="entry name" value="Response_reg"/>
    <property type="match status" value="1"/>
</dbReference>
<feature type="domain" description="Response regulatory" evidence="15">
    <location>
        <begin position="496"/>
        <end position="611"/>
    </location>
</feature>
<dbReference type="GO" id="GO:0000155">
    <property type="term" value="F:phosphorelay sensor kinase activity"/>
    <property type="evidence" value="ECO:0007669"/>
    <property type="project" value="InterPro"/>
</dbReference>
<comment type="subcellular location">
    <subcellularLocation>
        <location evidence="2">Cell membrane</location>
    </subcellularLocation>
</comment>
<dbReference type="AlphaFoldDB" id="A0A150WEJ6"/>
<dbReference type="PROSITE" id="PS50110">
    <property type="entry name" value="RESPONSE_REGULATORY"/>
    <property type="match status" value="1"/>
</dbReference>
<evidence type="ECO:0000259" key="15">
    <source>
        <dbReference type="PROSITE" id="PS50110"/>
    </source>
</evidence>
<organism evidence="16 17">
    <name type="scientific">Bdellovibrio bacteriovorus</name>
    <dbReference type="NCBI Taxonomy" id="959"/>
    <lineage>
        <taxon>Bacteria</taxon>
        <taxon>Pseudomonadati</taxon>
        <taxon>Bdellovibrionota</taxon>
        <taxon>Bdellovibrionia</taxon>
        <taxon>Bdellovibrionales</taxon>
        <taxon>Pseudobdellovibrionaceae</taxon>
        <taxon>Bdellovibrio</taxon>
    </lineage>
</organism>
<dbReference type="InterPro" id="IPR001932">
    <property type="entry name" value="PPM-type_phosphatase-like_dom"/>
</dbReference>
<accession>A0A150WEJ6</accession>
<dbReference type="SUPFAM" id="SSF52172">
    <property type="entry name" value="CheY-like"/>
    <property type="match status" value="1"/>
</dbReference>
<keyword evidence="9" id="KW-0067">ATP-binding</keyword>
<keyword evidence="5 12" id="KW-0597">Phosphoprotein</keyword>
<dbReference type="Pfam" id="PF07228">
    <property type="entry name" value="SpoIIE"/>
    <property type="match status" value="1"/>
</dbReference>
<evidence type="ECO:0000259" key="14">
    <source>
        <dbReference type="PROSITE" id="PS50109"/>
    </source>
</evidence>
<dbReference type="InterPro" id="IPR004358">
    <property type="entry name" value="Sig_transdc_His_kin-like_C"/>
</dbReference>
<evidence type="ECO:0000256" key="11">
    <source>
        <dbReference type="ARBA" id="ARBA00023136"/>
    </source>
</evidence>
<protein>
    <recommendedName>
        <fullName evidence="3">histidine kinase</fullName>
        <ecNumber evidence="3">2.7.13.3</ecNumber>
    </recommendedName>
</protein>
<feature type="transmembrane region" description="Helical" evidence="13">
    <location>
        <begin position="151"/>
        <end position="170"/>
    </location>
</feature>
<evidence type="ECO:0000313" key="16">
    <source>
        <dbReference type="EMBL" id="KYG61517.1"/>
    </source>
</evidence>
<dbReference type="InterPro" id="IPR003594">
    <property type="entry name" value="HATPase_dom"/>
</dbReference>
<feature type="domain" description="Histidine kinase" evidence="14">
    <location>
        <begin position="229"/>
        <end position="446"/>
    </location>
</feature>
<dbReference type="PROSITE" id="PS50109">
    <property type="entry name" value="HIS_KIN"/>
    <property type="match status" value="1"/>
</dbReference>
<dbReference type="GO" id="GO:0005524">
    <property type="term" value="F:ATP binding"/>
    <property type="evidence" value="ECO:0007669"/>
    <property type="project" value="UniProtKB-KW"/>
</dbReference>
<evidence type="ECO:0000313" key="17">
    <source>
        <dbReference type="Proteomes" id="UP000075320"/>
    </source>
</evidence>
<evidence type="ECO:0000256" key="6">
    <source>
        <dbReference type="ARBA" id="ARBA00022679"/>
    </source>
</evidence>
<dbReference type="SMART" id="SM00448">
    <property type="entry name" value="REC"/>
    <property type="match status" value="1"/>
</dbReference>
<dbReference type="Gene3D" id="3.40.50.2300">
    <property type="match status" value="1"/>
</dbReference>
<feature type="transmembrane region" description="Helical" evidence="13">
    <location>
        <begin position="70"/>
        <end position="91"/>
    </location>
</feature>
<keyword evidence="4" id="KW-1003">Cell membrane</keyword>
<dbReference type="FunFam" id="3.30.565.10:FF:000023">
    <property type="entry name" value="PAS domain-containing sensor histidine kinase"/>
    <property type="match status" value="1"/>
</dbReference>
<keyword evidence="10" id="KW-0902">Two-component regulatory system</keyword>
<keyword evidence="17" id="KW-1185">Reference proteome</keyword>
<dbReference type="Gene3D" id="3.30.565.10">
    <property type="entry name" value="Histidine kinase-like ATPase, C-terminal domain"/>
    <property type="match status" value="1"/>
</dbReference>
<evidence type="ECO:0000256" key="13">
    <source>
        <dbReference type="SAM" id="Phobius"/>
    </source>
</evidence>
<dbReference type="CDD" id="cd17574">
    <property type="entry name" value="REC_OmpR"/>
    <property type="match status" value="1"/>
</dbReference>
<evidence type="ECO:0000256" key="12">
    <source>
        <dbReference type="PROSITE-ProRule" id="PRU00169"/>
    </source>
</evidence>
<evidence type="ECO:0000256" key="7">
    <source>
        <dbReference type="ARBA" id="ARBA00022741"/>
    </source>
</evidence>
<feature type="transmembrane region" description="Helical" evidence="13">
    <location>
        <begin position="45"/>
        <end position="64"/>
    </location>
</feature>
<proteinExistence type="predicted"/>
<feature type="modified residue" description="4-aspartylphosphate" evidence="12">
    <location>
        <position position="544"/>
    </location>
</feature>
<keyword evidence="13" id="KW-1133">Transmembrane helix</keyword>
<dbReference type="RefSeq" id="WP_061836599.1">
    <property type="nucleotide sequence ID" value="NZ_LUKE01000006.1"/>
</dbReference>
<dbReference type="Proteomes" id="UP000075320">
    <property type="component" value="Unassembled WGS sequence"/>
</dbReference>
<evidence type="ECO:0000256" key="5">
    <source>
        <dbReference type="ARBA" id="ARBA00022553"/>
    </source>
</evidence>
<keyword evidence="6" id="KW-0808">Transferase</keyword>
<dbReference type="SMART" id="SM00388">
    <property type="entry name" value="HisKA"/>
    <property type="match status" value="1"/>
</dbReference>
<dbReference type="GO" id="GO:0005886">
    <property type="term" value="C:plasma membrane"/>
    <property type="evidence" value="ECO:0007669"/>
    <property type="project" value="UniProtKB-SubCell"/>
</dbReference>
<keyword evidence="13" id="KW-0812">Transmembrane</keyword>
<feature type="transmembrane region" description="Helical" evidence="13">
    <location>
        <begin position="123"/>
        <end position="144"/>
    </location>
</feature>
<dbReference type="Gene3D" id="1.10.287.130">
    <property type="match status" value="1"/>
</dbReference>
<dbReference type="InterPro" id="IPR036457">
    <property type="entry name" value="PPM-type-like_dom_sf"/>
</dbReference>
<evidence type="ECO:0000256" key="2">
    <source>
        <dbReference type="ARBA" id="ARBA00004236"/>
    </source>
</evidence>
<comment type="catalytic activity">
    <reaction evidence="1">
        <text>ATP + protein L-histidine = ADP + protein N-phospho-L-histidine.</text>
        <dbReference type="EC" id="2.7.13.3"/>
    </reaction>
</comment>
<dbReference type="Pfam" id="PF02518">
    <property type="entry name" value="HATPase_c"/>
    <property type="match status" value="1"/>
</dbReference>
<dbReference type="Pfam" id="PF00512">
    <property type="entry name" value="HisKA"/>
    <property type="match status" value="1"/>
</dbReference>
<dbReference type="PANTHER" id="PTHR43547">
    <property type="entry name" value="TWO-COMPONENT HISTIDINE KINASE"/>
    <property type="match status" value="1"/>
</dbReference>
<dbReference type="SMART" id="SM00387">
    <property type="entry name" value="HATPase_c"/>
    <property type="match status" value="1"/>
</dbReference>
<dbReference type="CDD" id="cd16922">
    <property type="entry name" value="HATPase_EvgS-ArcB-TorS-like"/>
    <property type="match status" value="1"/>
</dbReference>
<dbReference type="InterPro" id="IPR003661">
    <property type="entry name" value="HisK_dim/P_dom"/>
</dbReference>
<evidence type="ECO:0000256" key="1">
    <source>
        <dbReference type="ARBA" id="ARBA00000085"/>
    </source>
</evidence>
<dbReference type="EC" id="2.7.13.3" evidence="3"/>
<dbReference type="Gene3D" id="3.60.40.10">
    <property type="entry name" value="PPM-type phosphatase domain"/>
    <property type="match status" value="1"/>
</dbReference>
<keyword evidence="11 13" id="KW-0472">Membrane</keyword>
<comment type="caution">
    <text evidence="16">The sequence shown here is derived from an EMBL/GenBank/DDBJ whole genome shotgun (WGS) entry which is preliminary data.</text>
</comment>
<dbReference type="InterPro" id="IPR011006">
    <property type="entry name" value="CheY-like_superfamily"/>
</dbReference>
<dbReference type="SUPFAM" id="SSF55874">
    <property type="entry name" value="ATPase domain of HSP90 chaperone/DNA topoisomerase II/histidine kinase"/>
    <property type="match status" value="1"/>
</dbReference>
<sequence length="873" mass="98482">MSVLSLGKSVKHYFNYRRRFESIPGFTEFYNTENQKFSINAVRTLCSLGVVLYSAVGILDYTVFTEHFPLFISLRIVFALVTGTSLLLTFTKWGKAHALHLVFVSALFGELLISFMISQLSGWSSLYFVGNILITNAVTMFIPWRPRVNALYCALSLLGYICIVGFYHPFAIEMAIPVTFMFANNINSFFSSLASESGRMSQWASVLKIERQHEELIRLNETKERFFANISHELRTPLTLVISPLGALAKRGGGWVSQELVASMVSNAQRLLRQVNSLLDLGKIDSQEMKIHLEVGNLKDLLVDLHRASVPGAYERGINIEIQTPPAIANSKFDFEKVETILANLISNAIKFTPPRGHIVLSCELKNNGYARLSVRDTGPGIPLEEQEKVFERFHQVEGANKEASKGTGLGLSVAKELIELHNGKIWFESVPKQGTTFFVEIPFLETKEPVADAFSREELRVTLLSDIARGEAASEIILTEENKRRMQQRRKDKPVVLYVDDSGDLRRYVDSILSGYYTVLLAEDGERGLAEAVTYHPDLILCDVMMPKMDGFEMCKRVREDATLKSTPLVLLTANSSLDAKIEGLEGGADDYLNKPFSERELLVRLKNLISLQEKSRELKQQMEAAKRLQMMLLPPLTQTLQGVKIEAIYRASNNLSANFFDTVAIGKWIYVYLAEVAGRGLAAAQVTYLVREIFKNTLIEEMDLDVLFDRVRRAYVARFPEFDLNLQMMRMNSLNGEVEYLRTNAAKPALLNEKCEIQEVEVPQTPAISPLSSPSKYKTGEVIRFKLARNTKLYSYSEGAYHFKLSSQREFGHGRLLRTFAGTHILEWPEGLTETLQSENDGQDSFSEDITILRISFQDSTWSAAASVPFR</sequence>
<dbReference type="SUPFAM" id="SSF47384">
    <property type="entry name" value="Homodimeric domain of signal transducing histidine kinase"/>
    <property type="match status" value="1"/>
</dbReference>